<evidence type="ECO:0000313" key="3">
    <source>
        <dbReference type="Proteomes" id="UP000756387"/>
    </source>
</evidence>
<feature type="transmembrane region" description="Helical" evidence="1">
    <location>
        <begin position="74"/>
        <end position="95"/>
    </location>
</feature>
<keyword evidence="1" id="KW-0472">Membrane</keyword>
<sequence length="140" mass="14648">MSPSVIVWVLSLLAAVVVALTRVRLGREQDDGTTAVSRAILNVHTAVGTAAVVVWAVFLVFAPRTLLGGDLVGLLGLGLWWVTAGAGIGLLLRWLPSRGKHTSAVVEDDWAEGPGLSMLAHLGLLLGVLVFTWAFATGTV</sequence>
<feature type="transmembrane region" description="Helical" evidence="1">
    <location>
        <begin position="115"/>
        <end position="136"/>
    </location>
</feature>
<keyword evidence="1" id="KW-1133">Transmembrane helix</keyword>
<reference evidence="2 3" key="1">
    <citation type="submission" date="2020-10" db="EMBL/GenBank/DDBJ databases">
        <title>Nocardioides sp. isolated from sludge.</title>
        <authorList>
            <person name="Zhang X."/>
        </authorList>
    </citation>
    <scope>NUCLEOTIDE SEQUENCE [LARGE SCALE GENOMIC DNA]</scope>
    <source>
        <strain evidence="2 3">Y6</strain>
    </source>
</reference>
<evidence type="ECO:0000313" key="2">
    <source>
        <dbReference type="EMBL" id="MBE7323827.1"/>
    </source>
</evidence>
<accession>A0ABR9RQK1</accession>
<evidence type="ECO:0000256" key="1">
    <source>
        <dbReference type="SAM" id="Phobius"/>
    </source>
</evidence>
<protein>
    <recommendedName>
        <fullName evidence="4">DUF2269 family protein</fullName>
    </recommendedName>
</protein>
<dbReference type="EMBL" id="JADCSA010000003">
    <property type="protein sequence ID" value="MBE7323827.1"/>
    <property type="molecule type" value="Genomic_DNA"/>
</dbReference>
<evidence type="ECO:0008006" key="4">
    <source>
        <dbReference type="Google" id="ProtNLM"/>
    </source>
</evidence>
<gene>
    <name evidence="2" type="ORF">IEQ44_04085</name>
</gene>
<proteinExistence type="predicted"/>
<feature type="transmembrane region" description="Helical" evidence="1">
    <location>
        <begin position="43"/>
        <end position="62"/>
    </location>
</feature>
<keyword evidence="3" id="KW-1185">Reference proteome</keyword>
<name>A0ABR9RQK1_9ACTN</name>
<dbReference type="RefSeq" id="WP_193637156.1">
    <property type="nucleotide sequence ID" value="NZ_JADCSA010000003.1"/>
</dbReference>
<keyword evidence="1" id="KW-0812">Transmembrane</keyword>
<dbReference type="Proteomes" id="UP000756387">
    <property type="component" value="Unassembled WGS sequence"/>
</dbReference>
<organism evidence="2 3">
    <name type="scientific">Nocardioides malaquae</name>
    <dbReference type="NCBI Taxonomy" id="2773426"/>
    <lineage>
        <taxon>Bacteria</taxon>
        <taxon>Bacillati</taxon>
        <taxon>Actinomycetota</taxon>
        <taxon>Actinomycetes</taxon>
        <taxon>Propionibacteriales</taxon>
        <taxon>Nocardioidaceae</taxon>
        <taxon>Nocardioides</taxon>
    </lineage>
</organism>
<comment type="caution">
    <text evidence="2">The sequence shown here is derived from an EMBL/GenBank/DDBJ whole genome shotgun (WGS) entry which is preliminary data.</text>
</comment>